<protein>
    <submittedName>
        <fullName evidence="2">Uncharacterized protein</fullName>
    </submittedName>
</protein>
<keyword evidence="1" id="KW-1133">Transmembrane helix</keyword>
<gene>
    <name evidence="2" type="ORF">P153DRAFT_293102</name>
</gene>
<accession>A0A6A6A9A3</accession>
<feature type="transmembrane region" description="Helical" evidence="1">
    <location>
        <begin position="33"/>
        <end position="53"/>
    </location>
</feature>
<evidence type="ECO:0000313" key="2">
    <source>
        <dbReference type="EMBL" id="KAF2128542.1"/>
    </source>
</evidence>
<sequence>IMNSTSEKTPLLPITERAVSPHREPLVRKSTEFLLLLLCVVLAVLQFFVHFNFCSPESRLGAHLDLLARGLTLSVPASLPTTTILFVAAPWIARPDRIAITRYAILSCYVVGSTLGAWLLTRDLQVGSTTRLW</sequence>
<proteinExistence type="predicted"/>
<feature type="transmembrane region" description="Helical" evidence="1">
    <location>
        <begin position="100"/>
        <end position="120"/>
    </location>
</feature>
<evidence type="ECO:0000256" key="1">
    <source>
        <dbReference type="SAM" id="Phobius"/>
    </source>
</evidence>
<dbReference type="OrthoDB" id="3790322at2759"/>
<name>A0A6A6A9A3_9PLEO</name>
<organism evidence="2 3">
    <name type="scientific">Dothidotthia symphoricarpi CBS 119687</name>
    <dbReference type="NCBI Taxonomy" id="1392245"/>
    <lineage>
        <taxon>Eukaryota</taxon>
        <taxon>Fungi</taxon>
        <taxon>Dikarya</taxon>
        <taxon>Ascomycota</taxon>
        <taxon>Pezizomycotina</taxon>
        <taxon>Dothideomycetes</taxon>
        <taxon>Pleosporomycetidae</taxon>
        <taxon>Pleosporales</taxon>
        <taxon>Dothidotthiaceae</taxon>
        <taxon>Dothidotthia</taxon>
    </lineage>
</organism>
<dbReference type="GeneID" id="54404306"/>
<feature type="transmembrane region" description="Helical" evidence="1">
    <location>
        <begin position="73"/>
        <end position="93"/>
    </location>
</feature>
<evidence type="ECO:0000313" key="3">
    <source>
        <dbReference type="Proteomes" id="UP000799771"/>
    </source>
</evidence>
<dbReference type="EMBL" id="ML977508">
    <property type="protein sequence ID" value="KAF2128542.1"/>
    <property type="molecule type" value="Genomic_DNA"/>
</dbReference>
<keyword evidence="1" id="KW-0472">Membrane</keyword>
<dbReference type="AlphaFoldDB" id="A0A6A6A9A3"/>
<dbReference type="RefSeq" id="XP_033522931.1">
    <property type="nucleotide sequence ID" value="XM_033663874.1"/>
</dbReference>
<dbReference type="Proteomes" id="UP000799771">
    <property type="component" value="Unassembled WGS sequence"/>
</dbReference>
<keyword evidence="3" id="KW-1185">Reference proteome</keyword>
<keyword evidence="1" id="KW-0812">Transmembrane</keyword>
<reference evidence="2" key="1">
    <citation type="journal article" date="2020" name="Stud. Mycol.">
        <title>101 Dothideomycetes genomes: a test case for predicting lifestyles and emergence of pathogens.</title>
        <authorList>
            <person name="Haridas S."/>
            <person name="Albert R."/>
            <person name="Binder M."/>
            <person name="Bloem J."/>
            <person name="Labutti K."/>
            <person name="Salamov A."/>
            <person name="Andreopoulos B."/>
            <person name="Baker S."/>
            <person name="Barry K."/>
            <person name="Bills G."/>
            <person name="Bluhm B."/>
            <person name="Cannon C."/>
            <person name="Castanera R."/>
            <person name="Culley D."/>
            <person name="Daum C."/>
            <person name="Ezra D."/>
            <person name="Gonzalez J."/>
            <person name="Henrissat B."/>
            <person name="Kuo A."/>
            <person name="Liang C."/>
            <person name="Lipzen A."/>
            <person name="Lutzoni F."/>
            <person name="Magnuson J."/>
            <person name="Mondo S."/>
            <person name="Nolan M."/>
            <person name="Ohm R."/>
            <person name="Pangilinan J."/>
            <person name="Park H.-J."/>
            <person name="Ramirez L."/>
            <person name="Alfaro M."/>
            <person name="Sun H."/>
            <person name="Tritt A."/>
            <person name="Yoshinaga Y."/>
            <person name="Zwiers L.-H."/>
            <person name="Turgeon B."/>
            <person name="Goodwin S."/>
            <person name="Spatafora J."/>
            <person name="Crous P."/>
            <person name="Grigoriev I."/>
        </authorList>
    </citation>
    <scope>NUCLEOTIDE SEQUENCE</scope>
    <source>
        <strain evidence="2">CBS 119687</strain>
    </source>
</reference>
<feature type="non-terminal residue" evidence="2">
    <location>
        <position position="1"/>
    </location>
</feature>